<protein>
    <submittedName>
        <fullName evidence="2">Protein nlrc3</fullName>
    </submittedName>
</protein>
<accession>A0A131Z4P0</accession>
<evidence type="ECO:0000313" key="2">
    <source>
        <dbReference type="EMBL" id="JAP85091.1"/>
    </source>
</evidence>
<dbReference type="SUPFAM" id="SSF52047">
    <property type="entry name" value="RNI-like"/>
    <property type="match status" value="1"/>
</dbReference>
<evidence type="ECO:0000256" key="1">
    <source>
        <dbReference type="ARBA" id="ARBA00022737"/>
    </source>
</evidence>
<organism evidence="2">
    <name type="scientific">Rhipicephalus appendiculatus</name>
    <name type="common">Brown ear tick</name>
    <dbReference type="NCBI Taxonomy" id="34631"/>
    <lineage>
        <taxon>Eukaryota</taxon>
        <taxon>Metazoa</taxon>
        <taxon>Ecdysozoa</taxon>
        <taxon>Arthropoda</taxon>
        <taxon>Chelicerata</taxon>
        <taxon>Arachnida</taxon>
        <taxon>Acari</taxon>
        <taxon>Parasitiformes</taxon>
        <taxon>Ixodida</taxon>
        <taxon>Ixodoidea</taxon>
        <taxon>Ixodidae</taxon>
        <taxon>Rhipicephalinae</taxon>
        <taxon>Rhipicephalus</taxon>
        <taxon>Rhipicephalus</taxon>
    </lineage>
</organism>
<dbReference type="Gene3D" id="3.80.10.10">
    <property type="entry name" value="Ribonuclease Inhibitor"/>
    <property type="match status" value="2"/>
</dbReference>
<proteinExistence type="predicted"/>
<dbReference type="PANTHER" id="PTHR24111">
    <property type="entry name" value="LEUCINE-RICH REPEAT-CONTAINING PROTEIN 34"/>
    <property type="match status" value="1"/>
</dbReference>
<dbReference type="PANTHER" id="PTHR24111:SF0">
    <property type="entry name" value="LEUCINE-RICH REPEAT-CONTAINING PROTEIN"/>
    <property type="match status" value="1"/>
</dbReference>
<dbReference type="AlphaFoldDB" id="A0A131Z4P0"/>
<reference evidence="2" key="1">
    <citation type="journal article" date="2016" name="Ticks Tick Borne Dis.">
        <title>De novo assembly and annotation of the salivary gland transcriptome of Rhipicephalus appendiculatus male and female ticks during blood feeding.</title>
        <authorList>
            <person name="de Castro M.H."/>
            <person name="de Klerk D."/>
            <person name="Pienaar R."/>
            <person name="Latif A.A."/>
            <person name="Rees D.J."/>
            <person name="Mans B.J."/>
        </authorList>
    </citation>
    <scope>NUCLEOTIDE SEQUENCE</scope>
    <source>
        <tissue evidence="2">Salivary glands</tissue>
    </source>
</reference>
<keyword evidence="1" id="KW-0677">Repeat</keyword>
<dbReference type="InterPro" id="IPR052201">
    <property type="entry name" value="LRR-containing_regulator"/>
</dbReference>
<dbReference type="InterPro" id="IPR032675">
    <property type="entry name" value="LRR_dom_sf"/>
</dbReference>
<dbReference type="EMBL" id="GEDV01003466">
    <property type="protein sequence ID" value="JAP85091.1"/>
    <property type="molecule type" value="Transcribed_RNA"/>
</dbReference>
<dbReference type="SMART" id="SM00368">
    <property type="entry name" value="LRR_RI"/>
    <property type="match status" value="2"/>
</dbReference>
<sequence>MSGDTSAEDVELSDVLKKGLRASTDANACPGTVGDVLAGALRLEYKPDLTVDEARALRRAFSTEGFVKRLKLSGLPLDVCKVVLEGLDESSSLEELELFNIESNDEDFTLNLSGIFGNLRVLRLSCSDIDDQFAMDVAFFLQDNTRLEELSLCYSDITDDGATSIAESLAINSTLRKVVLANNALTSRTLVAFAEALTVNTTVEMVDIFEVDMEEEDVAVLFLDGRYADTFKRVYILWKEDFLPQLTKLLREDRHCPEVSIEVTKSVPEGHLLEFFDAVANNATVRTLHINPSGDKAFEALTDGLVSVLERTTTLTRVQNLMSVDRADDTLVIRVLDVLRENRSVTTLAMCAELLTPGIAASLSELLAANDVLNDVSICDDLEIRSEELAVILEGLRKNYTVTHLMVACDPDDDVEGVSEMAELLDRNARLLDRAVEFVRAGGGDIEDEEGADALKKVRSSASLIEKLGKITGKTKEEVMADVEAALSGAQC</sequence>
<name>A0A131Z4P0_RHIAP</name>